<dbReference type="InterPro" id="IPR006096">
    <property type="entry name" value="Glu/Leu/Phe/Val/Trp_DH_C"/>
</dbReference>
<feature type="binding site" evidence="5">
    <location>
        <position position="228"/>
    </location>
    <ligand>
        <name>NAD(+)</name>
        <dbReference type="ChEBI" id="CHEBI:57540"/>
    </ligand>
</feature>
<feature type="binding site" evidence="5">
    <location>
        <position position="356"/>
    </location>
    <ligand>
        <name>substrate</name>
    </ligand>
</feature>
<comment type="similarity">
    <text evidence="1 3 7">Belongs to the Glu/Leu/Phe/Val dehydrogenases family.</text>
</comment>
<dbReference type="Proteomes" id="UP000051861">
    <property type="component" value="Unassembled WGS sequence"/>
</dbReference>
<accession>A0A0S7XSI7</accession>
<dbReference type="SUPFAM" id="SSF51735">
    <property type="entry name" value="NAD(P)-binding Rossmann-fold domains"/>
    <property type="match status" value="1"/>
</dbReference>
<dbReference type="InterPro" id="IPR046346">
    <property type="entry name" value="Aminoacid_DH-like_N_sf"/>
</dbReference>
<comment type="caution">
    <text evidence="9">The sequence shown here is derived from an EMBL/GenBank/DDBJ whole genome shotgun (WGS) entry which is preliminary data.</text>
</comment>
<evidence type="ECO:0000256" key="2">
    <source>
        <dbReference type="ARBA" id="ARBA00023002"/>
    </source>
</evidence>
<keyword evidence="5" id="KW-0547">Nucleotide-binding</keyword>
<evidence type="ECO:0000256" key="4">
    <source>
        <dbReference type="PIRSR" id="PIRSR000185-1"/>
    </source>
</evidence>
<dbReference type="InterPro" id="IPR006095">
    <property type="entry name" value="Glu/Leu/Phe/Val/Trp_DH"/>
</dbReference>
<evidence type="ECO:0000259" key="8">
    <source>
        <dbReference type="SMART" id="SM00839"/>
    </source>
</evidence>
<evidence type="ECO:0000256" key="3">
    <source>
        <dbReference type="PIRNR" id="PIRNR000185"/>
    </source>
</evidence>
<reference evidence="9 10" key="1">
    <citation type="journal article" date="2015" name="Microbiome">
        <title>Genomic resolution of linkages in carbon, nitrogen, and sulfur cycling among widespread estuary sediment bacteria.</title>
        <authorList>
            <person name="Baker B.J."/>
            <person name="Lazar C.S."/>
            <person name="Teske A.P."/>
            <person name="Dick G.J."/>
        </authorList>
    </citation>
    <scope>NUCLEOTIDE SEQUENCE [LARGE SCALE GENOMIC DNA]</scope>
    <source>
        <strain evidence="9">DG_54_3</strain>
    </source>
</reference>
<feature type="binding site" evidence="5">
    <location>
        <position position="197"/>
    </location>
    <ligand>
        <name>NAD(+)</name>
        <dbReference type="ChEBI" id="CHEBI:57540"/>
    </ligand>
</feature>
<sequence>MSYRLKSTDIQVSSFENAMTQFDQAAKRMRVDPTWLEIIKQPRRSVIVKLPIQMDDGSFKVFTGYRVQHSIVRGPAKGGIRYHQDVTLDEVSALAAWMTWKCAVVGIPFGGGKGGIACDPTKMSKGELERLTRRYTSELIDVMGPESDVPAPDVNTNEQTMAWIMDTYSMHARHTVTSAVTGKPLDLGGSLGRVEATGRGVLFTIREAAKHLGIDMSGATVAVQGFGNVGSVAADLLYDNECRIVAVSDVGGGIQNKNGINIKKLLPHVKRTRSVVKFPGTKPISNKDLLELECDILVPAALENVITEENAPRVEAKIVAEGANGPVIPKADKILDKKGAFVIPDILCNAGGVTVSYFEWVQDRMGYFWSEEEVNRKLEEIMNKAFAEVLQISCAKKVNMRMAAFMLAIKRVLQVFKERGVYA</sequence>
<proteinExistence type="inferred from homology"/>
<dbReference type="SUPFAM" id="SSF53223">
    <property type="entry name" value="Aminoacid dehydrogenase-like, N-terminal domain"/>
    <property type="match status" value="1"/>
</dbReference>
<dbReference type="PANTHER" id="PTHR11606">
    <property type="entry name" value="GLUTAMATE DEHYDROGENASE"/>
    <property type="match status" value="1"/>
</dbReference>
<dbReference type="SMART" id="SM00839">
    <property type="entry name" value="ELFV_dehydrog"/>
    <property type="match status" value="1"/>
</dbReference>
<gene>
    <name evidence="9" type="ORF">AMJ44_10295</name>
</gene>
<dbReference type="InterPro" id="IPR033922">
    <property type="entry name" value="NAD_bind_Glu_DH"/>
</dbReference>
<dbReference type="AlphaFoldDB" id="A0A0S7XSI7"/>
<feature type="site" description="Important for catalysis" evidence="6">
    <location>
        <position position="153"/>
    </location>
</feature>
<keyword evidence="2 3" id="KW-0560">Oxidoreductase</keyword>
<feature type="binding site" evidence="5">
    <location>
        <position position="77"/>
    </location>
    <ligand>
        <name>substrate</name>
    </ligand>
</feature>
<dbReference type="PANTHER" id="PTHR11606:SF13">
    <property type="entry name" value="GLUTAMATE DEHYDROGENASE 1, MITOCHONDRIAL"/>
    <property type="match status" value="1"/>
</dbReference>
<dbReference type="Gene3D" id="3.40.50.720">
    <property type="entry name" value="NAD(P)-binding Rossmann-like Domain"/>
    <property type="match status" value="1"/>
</dbReference>
<dbReference type="InterPro" id="IPR036291">
    <property type="entry name" value="NAD(P)-bd_dom_sf"/>
</dbReference>
<dbReference type="CDD" id="cd01076">
    <property type="entry name" value="NAD_bind_1_Glu_DH"/>
    <property type="match status" value="1"/>
</dbReference>
<dbReference type="PROSITE" id="PS00074">
    <property type="entry name" value="GLFV_DEHYDROGENASE"/>
    <property type="match status" value="1"/>
</dbReference>
<dbReference type="FunFam" id="3.40.50.10860:FF:000003">
    <property type="entry name" value="Glutamate dehydrogenase"/>
    <property type="match status" value="1"/>
</dbReference>
<evidence type="ECO:0000313" key="9">
    <source>
        <dbReference type="EMBL" id="KPJ65402.1"/>
    </source>
</evidence>
<evidence type="ECO:0000313" key="10">
    <source>
        <dbReference type="Proteomes" id="UP000051861"/>
    </source>
</evidence>
<evidence type="ECO:0000256" key="7">
    <source>
        <dbReference type="RuleBase" id="RU004417"/>
    </source>
</evidence>
<dbReference type="GO" id="GO:0000166">
    <property type="term" value="F:nucleotide binding"/>
    <property type="evidence" value="ECO:0007669"/>
    <property type="project" value="UniProtKB-KW"/>
</dbReference>
<dbReference type="Pfam" id="PF00208">
    <property type="entry name" value="ELFV_dehydrog"/>
    <property type="match status" value="1"/>
</dbReference>
<keyword evidence="5" id="KW-0520">NAD</keyword>
<feature type="domain" description="Glutamate/phenylalanine/leucine/valine/L-tryptophan dehydrogenase C-terminal" evidence="8">
    <location>
        <begin position="190"/>
        <end position="420"/>
    </location>
</feature>
<dbReference type="Gene3D" id="3.40.50.10860">
    <property type="entry name" value="Leucine Dehydrogenase, chain A, domain 1"/>
    <property type="match status" value="1"/>
</dbReference>
<dbReference type="InterPro" id="IPR033524">
    <property type="entry name" value="Glu/Leu/Phe/Val_DH_AS"/>
</dbReference>
<dbReference type="InterPro" id="IPR006097">
    <property type="entry name" value="Glu/Leu/Phe/Val/Trp_DH_dimer"/>
</dbReference>
<dbReference type="PATRIC" id="fig|1703775.3.peg.811"/>
<evidence type="ECO:0000256" key="1">
    <source>
        <dbReference type="ARBA" id="ARBA00006382"/>
    </source>
</evidence>
<dbReference type="GO" id="GO:0004352">
    <property type="term" value="F:glutamate dehydrogenase (NAD+) activity"/>
    <property type="evidence" value="ECO:0007669"/>
    <property type="project" value="TreeGrafter"/>
</dbReference>
<dbReference type="InterPro" id="IPR014362">
    <property type="entry name" value="Glu_DH"/>
</dbReference>
<evidence type="ECO:0000256" key="6">
    <source>
        <dbReference type="PIRSR" id="PIRSR000185-3"/>
    </source>
</evidence>
<feature type="binding site" evidence="5">
    <location>
        <position position="101"/>
    </location>
    <ligand>
        <name>substrate</name>
    </ligand>
</feature>
<name>A0A0S7XSI7_UNCSA</name>
<dbReference type="EMBL" id="LIZX01000119">
    <property type="protein sequence ID" value="KPJ65402.1"/>
    <property type="molecule type" value="Genomic_DNA"/>
</dbReference>
<organism evidence="9 10">
    <name type="scientific">candidate division WOR-1 bacterium DG_54_3</name>
    <dbReference type="NCBI Taxonomy" id="1703775"/>
    <lineage>
        <taxon>Bacteria</taxon>
        <taxon>Bacillati</taxon>
        <taxon>Saganbacteria</taxon>
    </lineage>
</organism>
<dbReference type="PRINTS" id="PR00082">
    <property type="entry name" value="GLFDHDRGNASE"/>
</dbReference>
<evidence type="ECO:0000256" key="5">
    <source>
        <dbReference type="PIRSR" id="PIRSR000185-2"/>
    </source>
</evidence>
<feature type="active site" description="Proton donor" evidence="4">
    <location>
        <position position="113"/>
    </location>
</feature>
<protein>
    <recommendedName>
        <fullName evidence="3">Glutamate dehydrogenase</fullName>
    </recommendedName>
</protein>
<dbReference type="PIRSF" id="PIRSF000185">
    <property type="entry name" value="Glu_DH"/>
    <property type="match status" value="1"/>
</dbReference>
<dbReference type="Pfam" id="PF02812">
    <property type="entry name" value="ELFV_dehydrog_N"/>
    <property type="match status" value="1"/>
</dbReference>
<dbReference type="GO" id="GO:0006538">
    <property type="term" value="P:L-glutamate catabolic process"/>
    <property type="evidence" value="ECO:0007669"/>
    <property type="project" value="TreeGrafter"/>
</dbReference>